<evidence type="ECO:0000313" key="3">
    <source>
        <dbReference type="Proteomes" id="UP000008068"/>
    </source>
</evidence>
<protein>
    <submittedName>
        <fullName evidence="2">Uncharacterized protein</fullName>
    </submittedName>
</protein>
<keyword evidence="3" id="KW-1185">Reference proteome</keyword>
<organism evidence="3">
    <name type="scientific">Caenorhabditis brenneri</name>
    <name type="common">Nematode worm</name>
    <dbReference type="NCBI Taxonomy" id="135651"/>
    <lineage>
        <taxon>Eukaryota</taxon>
        <taxon>Metazoa</taxon>
        <taxon>Ecdysozoa</taxon>
        <taxon>Nematoda</taxon>
        <taxon>Chromadorea</taxon>
        <taxon>Rhabditida</taxon>
        <taxon>Rhabditina</taxon>
        <taxon>Rhabditomorpha</taxon>
        <taxon>Rhabditoidea</taxon>
        <taxon>Rhabditidae</taxon>
        <taxon>Peloderinae</taxon>
        <taxon>Caenorhabditis</taxon>
    </lineage>
</organism>
<name>G0MMJ5_CAEBE</name>
<dbReference type="InParanoid" id="G0MMJ5"/>
<reference evidence="3" key="1">
    <citation type="submission" date="2011-07" db="EMBL/GenBank/DDBJ databases">
        <authorList>
            <consortium name="Caenorhabditis brenneri Sequencing and Analysis Consortium"/>
            <person name="Wilson R.K."/>
        </authorList>
    </citation>
    <scope>NUCLEOTIDE SEQUENCE [LARGE SCALE GENOMIC DNA]</scope>
    <source>
        <strain evidence="3">PB2801</strain>
    </source>
</reference>
<proteinExistence type="predicted"/>
<sequence length="172" mass="18192">MPRRRPQAPRAAPAPAQPPRRAARNAIQGQHLAMPQPLFMAPLADVMGIIDNAQHPQQPVRQAIDPLMDQHAAEYQRLVGRMIDAVGAAADAVAAVVAHLAPAGVAPGPPLVAVVPAVVAPGPVVAAPPLAPQPTAPAGPRRSQRVRTCPVRLGVYTRPRPRAPRRPLPWTR</sequence>
<dbReference type="Proteomes" id="UP000008068">
    <property type="component" value="Unassembled WGS sequence"/>
</dbReference>
<dbReference type="AlphaFoldDB" id="G0MMJ5"/>
<gene>
    <name evidence="2" type="ORF">CAEBREN_14423</name>
</gene>
<feature type="region of interest" description="Disordered" evidence="1">
    <location>
        <begin position="1"/>
        <end position="27"/>
    </location>
</feature>
<accession>G0MMJ5</accession>
<dbReference type="HOGENOM" id="CLU_1556619_0_0_1"/>
<evidence type="ECO:0000313" key="2">
    <source>
        <dbReference type="EMBL" id="EGT37361.1"/>
    </source>
</evidence>
<evidence type="ECO:0000256" key="1">
    <source>
        <dbReference type="SAM" id="MobiDB-lite"/>
    </source>
</evidence>
<dbReference type="EMBL" id="GL379802">
    <property type="protein sequence ID" value="EGT37361.1"/>
    <property type="molecule type" value="Genomic_DNA"/>
</dbReference>